<dbReference type="EMBL" id="JAMRDG010000002">
    <property type="protein sequence ID" value="KAJ3684783.1"/>
    <property type="molecule type" value="Genomic_DNA"/>
</dbReference>
<feature type="region of interest" description="Disordered" evidence="1">
    <location>
        <begin position="194"/>
        <end position="235"/>
    </location>
</feature>
<evidence type="ECO:0000256" key="1">
    <source>
        <dbReference type="SAM" id="MobiDB-lite"/>
    </source>
</evidence>
<feature type="region of interest" description="Disordered" evidence="1">
    <location>
        <begin position="147"/>
        <end position="180"/>
    </location>
</feature>
<keyword evidence="4" id="KW-1185">Reference proteome</keyword>
<dbReference type="InterPro" id="IPR049472">
    <property type="entry name" value="MRNIP_N"/>
</dbReference>
<dbReference type="PANTHER" id="PTHR15863:SF2">
    <property type="entry name" value="MRN COMPLEX-INTERACTING PROTEIN"/>
    <property type="match status" value="1"/>
</dbReference>
<dbReference type="GO" id="GO:0003682">
    <property type="term" value="F:chromatin binding"/>
    <property type="evidence" value="ECO:0007669"/>
    <property type="project" value="TreeGrafter"/>
</dbReference>
<reference evidence="3 4" key="1">
    <citation type="journal article" date="2022" name="Cell">
        <title>Repeat-based holocentromeres influence genome architecture and karyotype evolution.</title>
        <authorList>
            <person name="Hofstatter P.G."/>
            <person name="Thangavel G."/>
            <person name="Lux T."/>
            <person name="Neumann P."/>
            <person name="Vondrak T."/>
            <person name="Novak P."/>
            <person name="Zhang M."/>
            <person name="Costa L."/>
            <person name="Castellani M."/>
            <person name="Scott A."/>
            <person name="Toegelov H."/>
            <person name="Fuchs J."/>
            <person name="Mata-Sucre Y."/>
            <person name="Dias Y."/>
            <person name="Vanzela A.L.L."/>
            <person name="Huettel B."/>
            <person name="Almeida C.C.S."/>
            <person name="Simkova H."/>
            <person name="Souza G."/>
            <person name="Pedrosa-Harand A."/>
            <person name="Macas J."/>
            <person name="Mayer K.F.X."/>
            <person name="Houben A."/>
            <person name="Marques A."/>
        </authorList>
    </citation>
    <scope>NUCLEOTIDE SEQUENCE [LARGE SCALE GENOMIC DNA]</scope>
    <source>
        <strain evidence="3">RhyTen1mFocal</strain>
    </source>
</reference>
<gene>
    <name evidence="3" type="ORF">LUZ61_013947</name>
</gene>
<sequence length="235" mass="26783">MPTVFVALQCAQCSTMQVKQQKKSGNKWVCAVCNLRQSVCRVYARGPMARDLRKFVQEFNMSRMAIDQSVKCDSTDLPLSASNLPIEACQSKKRMDWSEYLDPLEETKDGQNKENELDVEIVTEMPQKKAKVTSRYQQKIYENKLFHNNAPKRKRDQEGYNSQYNSCSNGGKEASTCKLSNQRSRWSDYLDNANEEEEIGNETVGRGSNSVIPSDATQKLATEELVEDEVHPDFT</sequence>
<dbReference type="PANTHER" id="PTHR15863">
    <property type="entry name" value="MRN COMPLEX-INTERACTING PROTEIN"/>
    <property type="match status" value="1"/>
</dbReference>
<feature type="domain" description="MRN complex-interacting protein N-terminal" evidence="2">
    <location>
        <begin position="8"/>
        <end position="71"/>
    </location>
</feature>
<feature type="compositionally biased region" description="Polar residues" evidence="1">
    <location>
        <begin position="159"/>
        <end position="169"/>
    </location>
</feature>
<organism evidence="3 4">
    <name type="scientific">Rhynchospora tenuis</name>
    <dbReference type="NCBI Taxonomy" id="198213"/>
    <lineage>
        <taxon>Eukaryota</taxon>
        <taxon>Viridiplantae</taxon>
        <taxon>Streptophyta</taxon>
        <taxon>Embryophyta</taxon>
        <taxon>Tracheophyta</taxon>
        <taxon>Spermatophyta</taxon>
        <taxon>Magnoliopsida</taxon>
        <taxon>Liliopsida</taxon>
        <taxon>Poales</taxon>
        <taxon>Cyperaceae</taxon>
        <taxon>Cyperoideae</taxon>
        <taxon>Rhynchosporeae</taxon>
        <taxon>Rhynchospora</taxon>
    </lineage>
</organism>
<dbReference type="GO" id="GO:0005634">
    <property type="term" value="C:nucleus"/>
    <property type="evidence" value="ECO:0007669"/>
    <property type="project" value="TreeGrafter"/>
</dbReference>
<dbReference type="AlphaFoldDB" id="A0AAD5WD78"/>
<name>A0AAD5WD78_9POAL</name>
<evidence type="ECO:0000313" key="4">
    <source>
        <dbReference type="Proteomes" id="UP001210211"/>
    </source>
</evidence>
<dbReference type="InterPro" id="IPR032739">
    <property type="entry name" value="MRNIP"/>
</dbReference>
<feature type="compositionally biased region" description="Polar residues" evidence="1">
    <location>
        <begin position="206"/>
        <end position="220"/>
    </location>
</feature>
<accession>A0AAD5WD78</accession>
<dbReference type="GO" id="GO:0007095">
    <property type="term" value="P:mitotic G2 DNA damage checkpoint signaling"/>
    <property type="evidence" value="ECO:0007669"/>
    <property type="project" value="TreeGrafter"/>
</dbReference>
<dbReference type="Proteomes" id="UP001210211">
    <property type="component" value="Unassembled WGS sequence"/>
</dbReference>
<dbReference type="Pfam" id="PF15749">
    <property type="entry name" value="MRNIP"/>
    <property type="match status" value="1"/>
</dbReference>
<proteinExistence type="predicted"/>
<evidence type="ECO:0000259" key="2">
    <source>
        <dbReference type="Pfam" id="PF15749"/>
    </source>
</evidence>
<evidence type="ECO:0000313" key="3">
    <source>
        <dbReference type="EMBL" id="KAJ3684783.1"/>
    </source>
</evidence>
<comment type="caution">
    <text evidence="3">The sequence shown here is derived from an EMBL/GenBank/DDBJ whole genome shotgun (WGS) entry which is preliminary data.</text>
</comment>
<protein>
    <recommendedName>
        <fullName evidence="2">MRN complex-interacting protein N-terminal domain-containing protein</fullName>
    </recommendedName>
</protein>